<dbReference type="EMBL" id="UZAU01000650">
    <property type="status" value="NOT_ANNOTATED_CDS"/>
    <property type="molecule type" value="Genomic_DNA"/>
</dbReference>
<dbReference type="EnsemblPlants" id="evm.model.07.928">
    <property type="protein sequence ID" value="cds.evm.model.07.928"/>
    <property type="gene ID" value="evm.TU.07.928"/>
</dbReference>
<sequence length="342" mass="37907">MADTACFNVKLSDSHSAVTEADTQSLERVFTLKQGELIHSNSQNDVVPYNETTHFVSSNCLTTDSSSGSSDSEQTIQESAVIQELSLVSDLGCLKESSFSDSFDKEVKDFELGNDIEQLGFPLAVVTGKKPILEEIEASILMAGDALLTDEMRNDFQDEVKAIDSDHIKVPGNDNEFGSRLKMINGDPRCSLEIQVVDETALIGPVSGPRKTESIAPSKSSKGLVNKNRKIEFLEKKVARGSPSRPKGRKNVVVKKGERSKRLYSREEMEALRFVNIVEQRKMWKDVHTGLGPIVRKEYDYLVSSKNQKNFQFNFGNKDEPTSVLGAVGGRGRSNHMNVFVH</sequence>
<dbReference type="OrthoDB" id="1194565at2759"/>
<reference evidence="1" key="2">
    <citation type="submission" date="2021-03" db="UniProtKB">
        <authorList>
            <consortium name="EnsemblPlants"/>
        </authorList>
    </citation>
    <scope>IDENTIFICATION</scope>
</reference>
<evidence type="ECO:0000313" key="1">
    <source>
        <dbReference type="EnsemblPlants" id="cds.evm.model.07.928"/>
    </source>
</evidence>
<organism evidence="1 2">
    <name type="scientific">Cannabis sativa</name>
    <name type="common">Hemp</name>
    <name type="synonym">Marijuana</name>
    <dbReference type="NCBI Taxonomy" id="3483"/>
    <lineage>
        <taxon>Eukaryota</taxon>
        <taxon>Viridiplantae</taxon>
        <taxon>Streptophyta</taxon>
        <taxon>Embryophyta</taxon>
        <taxon>Tracheophyta</taxon>
        <taxon>Spermatophyta</taxon>
        <taxon>Magnoliopsida</taxon>
        <taxon>eudicotyledons</taxon>
        <taxon>Gunneridae</taxon>
        <taxon>Pentapetalae</taxon>
        <taxon>rosids</taxon>
        <taxon>fabids</taxon>
        <taxon>Rosales</taxon>
        <taxon>Cannabaceae</taxon>
        <taxon>Cannabis</taxon>
    </lineage>
</organism>
<reference evidence="1" key="1">
    <citation type="submission" date="2018-11" db="EMBL/GenBank/DDBJ databases">
        <authorList>
            <person name="Grassa J C."/>
        </authorList>
    </citation>
    <scope>NUCLEOTIDE SEQUENCE [LARGE SCALE GENOMIC DNA]</scope>
</reference>
<dbReference type="Gramene" id="evm.model.07.928">
    <property type="protein sequence ID" value="cds.evm.model.07.928"/>
    <property type="gene ID" value="evm.TU.07.928"/>
</dbReference>
<accession>A0A803Q721</accession>
<keyword evidence="2" id="KW-1185">Reference proteome</keyword>
<protein>
    <submittedName>
        <fullName evidence="1">Uncharacterized protein</fullName>
    </submittedName>
</protein>
<evidence type="ECO:0000313" key="2">
    <source>
        <dbReference type="Proteomes" id="UP000596661"/>
    </source>
</evidence>
<dbReference type="Proteomes" id="UP000596661">
    <property type="component" value="Chromosome 7"/>
</dbReference>
<dbReference type="AlphaFoldDB" id="A0A803Q721"/>
<proteinExistence type="predicted"/>
<name>A0A803Q721_CANSA</name>